<accession>A0ABZ1BUE4</accession>
<feature type="repeat" description="TPR" evidence="3">
    <location>
        <begin position="440"/>
        <end position="473"/>
    </location>
</feature>
<evidence type="ECO:0000256" key="3">
    <source>
        <dbReference type="PROSITE-ProRule" id="PRU00339"/>
    </source>
</evidence>
<dbReference type="SMART" id="SM00028">
    <property type="entry name" value="TPR"/>
    <property type="match status" value="5"/>
</dbReference>
<dbReference type="Pfam" id="PF13424">
    <property type="entry name" value="TPR_12"/>
    <property type="match status" value="1"/>
</dbReference>
<keyword evidence="5" id="KW-1185">Reference proteome</keyword>
<evidence type="ECO:0000256" key="2">
    <source>
        <dbReference type="ARBA" id="ARBA00022803"/>
    </source>
</evidence>
<feature type="repeat" description="TPR" evidence="3">
    <location>
        <begin position="297"/>
        <end position="330"/>
    </location>
</feature>
<dbReference type="Proteomes" id="UP001332192">
    <property type="component" value="Chromosome"/>
</dbReference>
<dbReference type="InterPro" id="IPR051685">
    <property type="entry name" value="Ycf3/AcsC/BcsC/TPR_MFPF"/>
</dbReference>
<evidence type="ECO:0000256" key="1">
    <source>
        <dbReference type="ARBA" id="ARBA00022737"/>
    </source>
</evidence>
<dbReference type="InterPro" id="IPR011990">
    <property type="entry name" value="TPR-like_helical_dom_sf"/>
</dbReference>
<dbReference type="RefSeq" id="WP_324715694.1">
    <property type="nucleotide sequence ID" value="NZ_CP141615.1"/>
</dbReference>
<keyword evidence="2 3" id="KW-0802">TPR repeat</keyword>
<proteinExistence type="predicted"/>
<feature type="repeat" description="TPR" evidence="3">
    <location>
        <begin position="331"/>
        <end position="364"/>
    </location>
</feature>
<organism evidence="4 5">
    <name type="scientific">Carboxydichorda subterranea</name>
    <dbReference type="NCBI Taxonomy" id="3109565"/>
    <lineage>
        <taxon>Bacteria</taxon>
        <taxon>Bacillati</taxon>
        <taxon>Bacillota</taxon>
        <taxon>Limnochordia</taxon>
        <taxon>Limnochordales</taxon>
        <taxon>Geochordaceae</taxon>
        <taxon>Carboxydichorda</taxon>
    </lineage>
</organism>
<sequence length="493" mass="52971">MRANRAEGSVLGVLLRAVVMIAALVVSAGAGRAAPAQTPARPVGPGTLALRMADAMSWPDRFVMQVSVESTGGSGGAQSRSATTFELTGFPPDVFSWRPADDGHSRGLASGTAWRNLVQLDVQGPGPKVAYDYQGFPFLEALRLFFAVFRPLPEGSRLELSGELKTVGRPAMRATLVEGSTGRRAELVVDLETGLILQASALSPGQSPQTIVKAVRFDTGAARSAVEYEAPALGPGGKLVLVRLPSGRWWIGEAVVVSERSSSPASRASHRVRFSSARLGTEAGSVVRPDTSTLERIGALTEEGRALAAAGRYEEALARFRELVRIDPYNIDAHNRLGNAAMETGDWLTAASEFDQVIQLSPDSPIGYNNLAYAYAEFQVNLPEALKLAQRALELSGEHPDASVLDTYGWVLFQMRRLDEARQQLERAVAASGEDPQAQAEILYHLGMVHLQMQRVDEARRLFGQALALRPDFAKAREALARIGQEGPPAGQP</sequence>
<dbReference type="InterPro" id="IPR019734">
    <property type="entry name" value="TPR_rpt"/>
</dbReference>
<dbReference type="PROSITE" id="PS50005">
    <property type="entry name" value="TPR"/>
    <property type="match status" value="3"/>
</dbReference>
<evidence type="ECO:0000313" key="5">
    <source>
        <dbReference type="Proteomes" id="UP001332192"/>
    </source>
</evidence>
<keyword evidence="1" id="KW-0677">Repeat</keyword>
<dbReference type="PANTHER" id="PTHR44943">
    <property type="entry name" value="CELLULOSE SYNTHASE OPERON PROTEIN C"/>
    <property type="match status" value="1"/>
</dbReference>
<dbReference type="PROSITE" id="PS50293">
    <property type="entry name" value="TPR_REGION"/>
    <property type="match status" value="1"/>
</dbReference>
<gene>
    <name evidence="4" type="ORF">U7230_09970</name>
</gene>
<dbReference type="SUPFAM" id="SSF48452">
    <property type="entry name" value="TPR-like"/>
    <property type="match status" value="1"/>
</dbReference>
<dbReference type="InterPro" id="IPR013105">
    <property type="entry name" value="TPR_2"/>
</dbReference>
<dbReference type="Pfam" id="PF13414">
    <property type="entry name" value="TPR_11"/>
    <property type="match status" value="1"/>
</dbReference>
<dbReference type="PANTHER" id="PTHR44943:SF8">
    <property type="entry name" value="TPR REPEAT-CONTAINING PROTEIN MJ0263"/>
    <property type="match status" value="1"/>
</dbReference>
<dbReference type="Gene3D" id="1.25.40.10">
    <property type="entry name" value="Tetratricopeptide repeat domain"/>
    <property type="match status" value="2"/>
</dbReference>
<dbReference type="Pfam" id="PF07719">
    <property type="entry name" value="TPR_2"/>
    <property type="match status" value="1"/>
</dbReference>
<reference evidence="4 5" key="1">
    <citation type="journal article" date="2024" name="Front. Microbiol.">
        <title>Novel thermophilic genera Geochorda gen. nov. and Carboxydochorda gen. nov. from the deep terrestrial subsurface reveal the ecophysiological diversity in the class Limnochordia.</title>
        <authorList>
            <person name="Karnachuk O.V."/>
            <person name="Lukina A.P."/>
            <person name="Avakyan M.R."/>
            <person name="Kadnikov V.V."/>
            <person name="Begmatov S."/>
            <person name="Beletsky A.V."/>
            <person name="Vlasova K.G."/>
            <person name="Novikov A.A."/>
            <person name="Shcherbakova V.A."/>
            <person name="Mardanov A.V."/>
            <person name="Ravin N.V."/>
        </authorList>
    </citation>
    <scope>NUCLEOTIDE SEQUENCE [LARGE SCALE GENOMIC DNA]</scope>
    <source>
        <strain evidence="4 5">L945</strain>
    </source>
</reference>
<dbReference type="EMBL" id="CP141615">
    <property type="protein sequence ID" value="WRP16422.1"/>
    <property type="molecule type" value="Genomic_DNA"/>
</dbReference>
<evidence type="ECO:0000313" key="4">
    <source>
        <dbReference type="EMBL" id="WRP16422.1"/>
    </source>
</evidence>
<name>A0ABZ1BUE4_9FIRM</name>
<protein>
    <submittedName>
        <fullName evidence="4">Tetratricopeptide repeat protein</fullName>
    </submittedName>
</protein>